<keyword evidence="3" id="KW-1185">Reference proteome</keyword>
<organism evidence="2 3">
    <name type="scientific">Rhodococcus phage Whack</name>
    <dbReference type="NCBI Taxonomy" id="2591132"/>
    <lineage>
        <taxon>Viruses</taxon>
        <taxon>Duplodnaviria</taxon>
        <taxon>Heunggongvirae</taxon>
        <taxon>Uroviricota</taxon>
        <taxon>Caudoviricetes</taxon>
        <taxon>Whackvirus</taxon>
        <taxon>Whackvirus whack</taxon>
    </lineage>
</organism>
<dbReference type="Proteomes" id="UP000319882">
    <property type="component" value="Segment"/>
</dbReference>
<proteinExistence type="predicted"/>
<protein>
    <submittedName>
        <fullName evidence="2">Uncharacterized protein</fullName>
    </submittedName>
</protein>
<dbReference type="InterPro" id="IPR021226">
    <property type="entry name" value="Phage_gene29"/>
</dbReference>
<feature type="region of interest" description="Disordered" evidence="1">
    <location>
        <begin position="69"/>
        <end position="90"/>
    </location>
</feature>
<evidence type="ECO:0000256" key="1">
    <source>
        <dbReference type="SAM" id="MobiDB-lite"/>
    </source>
</evidence>
<dbReference type="Pfam" id="PF10910">
    <property type="entry name" value="Phage_gene29"/>
    <property type="match status" value="1"/>
</dbReference>
<reference evidence="2 3" key="1">
    <citation type="submission" date="2019-05" db="EMBL/GenBank/DDBJ databases">
        <authorList>
            <person name="Beaulieu J."/>
            <person name="Cox M."/>
            <person name="Nazim E."/>
            <person name="Robinson Z."/>
            <person name="Molloy S.D."/>
            <person name="Garlena R.A."/>
            <person name="Russell D.A."/>
            <person name="Pope W.H."/>
            <person name="Jacobs-Sera D."/>
            <person name="Hatfull G.F."/>
        </authorList>
    </citation>
    <scope>NUCLEOTIDE SEQUENCE [LARGE SCALE GENOMIC DNA]</scope>
</reference>
<dbReference type="GeneID" id="55618830"/>
<name>A0A515MK85_9CAUD</name>
<dbReference type="KEGG" id="vg:55618830"/>
<evidence type="ECO:0000313" key="2">
    <source>
        <dbReference type="EMBL" id="QDM57082.1"/>
    </source>
</evidence>
<gene>
    <name evidence="2" type="primary">19</name>
    <name evidence="2" type="ORF">SEA_WHACK_19</name>
</gene>
<accession>A0A515MK85</accession>
<sequence length="127" mass="14469">MDTSQKLSPELHEAFPANMHPFAYVFMHPTMQNAVPKFEPDEMNDLGRHLERLGFRPVADCLDRYEPPVSGPVHPHNQGKWVPKTKPRAKPLPTVADRIVAQLDQLPEDQRAQVVARMVAEQPEEQT</sequence>
<evidence type="ECO:0000313" key="3">
    <source>
        <dbReference type="Proteomes" id="UP000319882"/>
    </source>
</evidence>
<dbReference type="EMBL" id="MK967393">
    <property type="protein sequence ID" value="QDM57082.1"/>
    <property type="molecule type" value="Genomic_DNA"/>
</dbReference>
<dbReference type="RefSeq" id="YP_009848409.1">
    <property type="nucleotide sequence ID" value="NC_048784.1"/>
</dbReference>